<dbReference type="Pfam" id="PF13245">
    <property type="entry name" value="AAA_19"/>
    <property type="match status" value="1"/>
</dbReference>
<dbReference type="RefSeq" id="WP_002641887.1">
    <property type="nucleotide sequence ID" value="NZ_CP019448.1"/>
</dbReference>
<reference evidence="8 9" key="2">
    <citation type="submission" date="2011-10" db="EMBL/GenBank/DDBJ databases">
        <title>The Genome Sequence of Simonsiella muelleri ATCC 29453.</title>
        <authorList>
            <consortium name="The Broad Institute Genome Sequencing Platform"/>
            <consortium name="The Broad Institute Genome Sequencing Center for Infectious Disease"/>
            <person name="Earl A."/>
            <person name="Ward D."/>
            <person name="Feldgarden M."/>
            <person name="Gevers D."/>
            <person name="Izard J."/>
            <person name="Baranova O.V."/>
            <person name="Blanton J.M."/>
            <person name="Tanner A.C."/>
            <person name="Dewhirst F."/>
            <person name="Young S.K."/>
            <person name="Zeng Q."/>
            <person name="Gargeya S."/>
            <person name="Fitzgerald M."/>
            <person name="Haas B."/>
            <person name="Abouelleil A."/>
            <person name="Alvarado L."/>
            <person name="Arachchi H.M."/>
            <person name="Berlin A."/>
            <person name="Brown A."/>
            <person name="Chapman S.B."/>
            <person name="Chen Z."/>
            <person name="Dunbar C."/>
            <person name="Freedman E."/>
            <person name="Gearin G."/>
            <person name="Goldberg J."/>
            <person name="Griggs A."/>
            <person name="Gujja S."/>
            <person name="Heiman D."/>
            <person name="Howarth C."/>
            <person name="Larson L."/>
            <person name="Lui A."/>
            <person name="MacDonald P.J.P."/>
            <person name="Montmayeur A."/>
            <person name="Murphy C."/>
            <person name="Neiman D."/>
            <person name="Pearson M."/>
            <person name="Priest M."/>
            <person name="Roberts A."/>
            <person name="Saif S."/>
            <person name="Shea T."/>
            <person name="Shenoy N."/>
            <person name="Sisk P."/>
            <person name="Stolte C."/>
            <person name="Sykes S."/>
            <person name="Wortman J."/>
            <person name="Nusbaum C."/>
            <person name="Birren B."/>
        </authorList>
    </citation>
    <scope>NUCLEOTIDE SEQUENCE [LARGE SCALE GENOMIC DNA]</scope>
    <source>
        <strain evidence="8 9">ATCC 29453</strain>
    </source>
</reference>
<dbReference type="OrthoDB" id="393237at2"/>
<evidence type="ECO:0000259" key="7">
    <source>
        <dbReference type="Pfam" id="PF13361"/>
    </source>
</evidence>
<evidence type="ECO:0000313" key="8">
    <source>
        <dbReference type="EMBL" id="EFG31078.1"/>
    </source>
</evidence>
<feature type="domain" description="UvrD-like helicase C-terminal" evidence="7">
    <location>
        <begin position="449"/>
        <end position="555"/>
    </location>
</feature>
<dbReference type="STRING" id="641147.HMPREF9021_00907"/>
<feature type="domain" description="NERD" evidence="6">
    <location>
        <begin position="17"/>
        <end position="113"/>
    </location>
</feature>
<accession>V9HCP5</accession>
<gene>
    <name evidence="8" type="ORF">HMPREF9021_00907</name>
</gene>
<name>V9HCP5_9NEIS</name>
<keyword evidence="2" id="KW-0378">Hydrolase</keyword>
<keyword evidence="9" id="KW-1185">Reference proteome</keyword>
<dbReference type="GO" id="GO:0005524">
    <property type="term" value="F:ATP binding"/>
    <property type="evidence" value="ECO:0007669"/>
    <property type="project" value="UniProtKB-KW"/>
</dbReference>
<proteinExistence type="predicted"/>
<dbReference type="InterPro" id="IPR011528">
    <property type="entry name" value="NERD"/>
</dbReference>
<reference evidence="8 9" key="1">
    <citation type="submission" date="2010-03" db="EMBL/GenBank/DDBJ databases">
        <authorList>
            <consortium name="The Broad Institute Genome Sequencing Platform"/>
            <person name="Ward D."/>
            <person name="Earl A."/>
            <person name="Feldgarden M."/>
            <person name="Gevers D."/>
            <person name="Young S."/>
            <person name="Zeng Q."/>
            <person name="Koehrsen M."/>
            <person name="Alvarado L."/>
            <person name="Berlin A.M."/>
            <person name="Borenstein D."/>
            <person name="Chapman S.B."/>
            <person name="Chen Z."/>
            <person name="Engels R."/>
            <person name="Freedman E."/>
            <person name="Gellesch M."/>
            <person name="Goldberg J."/>
            <person name="Griggs A."/>
            <person name="Gujja S."/>
            <person name="Heilman E.R."/>
            <person name="Heiman D.I."/>
            <person name="Hepburn T.A."/>
            <person name="Howarth C."/>
            <person name="Jen D."/>
            <person name="Larson L."/>
            <person name="Mehta T."/>
            <person name="Park D."/>
            <person name="Pearson M."/>
            <person name="Richards J."/>
            <person name="Roberts A."/>
            <person name="Saif S."/>
            <person name="Shea T.D."/>
            <person name="Shenoy N."/>
            <person name="Sisk P."/>
            <person name="Stolte C."/>
            <person name="Sykes S.N."/>
            <person name="Walk T."/>
            <person name="White J."/>
            <person name="Yandava C."/>
            <person name="Izard J."/>
            <person name="Baranova O.V."/>
            <person name="Blanton J.M."/>
            <person name="Tanner A.C."/>
            <person name="Dewhirst F."/>
            <person name="Haas B."/>
            <person name="Nusbaum C."/>
            <person name="Birren B."/>
        </authorList>
    </citation>
    <scope>NUCLEOTIDE SEQUENCE [LARGE SCALE GENOMIC DNA]</scope>
    <source>
        <strain evidence="8 9">ATCC 29453</strain>
    </source>
</reference>
<dbReference type="Gene3D" id="3.40.50.300">
    <property type="entry name" value="P-loop containing nucleotide triphosphate hydrolases"/>
    <property type="match status" value="2"/>
</dbReference>
<feature type="domain" description="UvrD-like helicase C-terminal" evidence="7">
    <location>
        <begin position="556"/>
        <end position="624"/>
    </location>
</feature>
<protein>
    <recommendedName>
        <fullName evidence="5">DNA 3'-5' helicase II</fullName>
    </recommendedName>
</protein>
<evidence type="ECO:0000313" key="9">
    <source>
        <dbReference type="Proteomes" id="UP000017813"/>
    </source>
</evidence>
<dbReference type="AlphaFoldDB" id="V9HCP5"/>
<evidence type="ECO:0000259" key="6">
    <source>
        <dbReference type="Pfam" id="PF08378"/>
    </source>
</evidence>
<dbReference type="SUPFAM" id="SSF52540">
    <property type="entry name" value="P-loop containing nucleoside triphosphate hydrolases"/>
    <property type="match status" value="1"/>
</dbReference>
<dbReference type="InterPro" id="IPR014017">
    <property type="entry name" value="DNA_helicase_UvrD-like_C"/>
</dbReference>
<keyword evidence="4" id="KW-0067">ATP-binding</keyword>
<evidence type="ECO:0000256" key="1">
    <source>
        <dbReference type="ARBA" id="ARBA00022741"/>
    </source>
</evidence>
<dbReference type="InterPro" id="IPR027417">
    <property type="entry name" value="P-loop_NTPase"/>
</dbReference>
<evidence type="ECO:0000256" key="4">
    <source>
        <dbReference type="ARBA" id="ARBA00022840"/>
    </source>
</evidence>
<evidence type="ECO:0000256" key="5">
    <source>
        <dbReference type="ARBA" id="ARBA00034923"/>
    </source>
</evidence>
<dbReference type="KEGG" id="smur:BWP33_06005"/>
<dbReference type="PANTHER" id="PTHR11070">
    <property type="entry name" value="UVRD / RECB / PCRA DNA HELICASE FAMILY MEMBER"/>
    <property type="match status" value="1"/>
</dbReference>
<dbReference type="Proteomes" id="UP000017813">
    <property type="component" value="Unassembled WGS sequence"/>
</dbReference>
<dbReference type="InterPro" id="IPR000212">
    <property type="entry name" value="DNA_helicase_UvrD/REP"/>
</dbReference>
<dbReference type="GO" id="GO:0000725">
    <property type="term" value="P:recombinational repair"/>
    <property type="evidence" value="ECO:0007669"/>
    <property type="project" value="TreeGrafter"/>
</dbReference>
<keyword evidence="1" id="KW-0547">Nucleotide-binding</keyword>
<dbReference type="GO" id="GO:0016787">
    <property type="term" value="F:hydrolase activity"/>
    <property type="evidence" value="ECO:0007669"/>
    <property type="project" value="UniProtKB-KW"/>
</dbReference>
<dbReference type="Pfam" id="PF08378">
    <property type="entry name" value="NERD"/>
    <property type="match status" value="1"/>
</dbReference>
<dbReference type="eggNOG" id="COG0210">
    <property type="taxonomic scope" value="Bacteria"/>
</dbReference>
<organism evidence="8 9">
    <name type="scientific">Simonsiella muelleri ATCC 29453</name>
    <dbReference type="NCBI Taxonomy" id="641147"/>
    <lineage>
        <taxon>Bacteria</taxon>
        <taxon>Pseudomonadati</taxon>
        <taxon>Pseudomonadota</taxon>
        <taxon>Betaproteobacteria</taxon>
        <taxon>Neisseriales</taxon>
        <taxon>Neisseriaceae</taxon>
        <taxon>Simonsiella</taxon>
    </lineage>
</organism>
<comment type="caution">
    <text evidence="8">The sequence shown here is derived from an EMBL/GenBank/DDBJ whole genome shotgun (WGS) entry which is preliminary data.</text>
</comment>
<keyword evidence="3" id="KW-0347">Helicase</keyword>
<dbReference type="EMBL" id="ADCY02000029">
    <property type="protein sequence ID" value="EFG31078.1"/>
    <property type="molecule type" value="Genomic_DNA"/>
</dbReference>
<dbReference type="eggNOG" id="COG1074">
    <property type="taxonomic scope" value="Bacteria"/>
</dbReference>
<dbReference type="PANTHER" id="PTHR11070:SF2">
    <property type="entry name" value="ATP-DEPENDENT DNA HELICASE SRS2"/>
    <property type="match status" value="1"/>
</dbReference>
<dbReference type="Pfam" id="PF13361">
    <property type="entry name" value="UvrD_C"/>
    <property type="match status" value="2"/>
</dbReference>
<sequence>MATCIPSINQLESYLDNAAERRVAKFLDKHLGDECIVWCNIPMNKKHRYADFLVLIPQMGLLCLEVKDWHLKTIGALNKNKCTLNVDEQIIQKVSPLIQARTYINNVVRELEKDAVLQQKEGEYAGNLVVPYAYGTIFTHFSRGQLRQKLQQENAEISDWDNIFPYELVMYQDDLAYGMPSQEVKNRLARMFINSFPCHLNREQIDRIRWHLFPEIRISTPVQQDLFAEKNEQPENHQNDKTTDIPSVKPITQIPEIVKVMDMQQELIARMMGDGHRVIHGVAGSGKTLILGLRAQILAERTNKPILILCYNITLAAKLRVLMQERGLSECVKVHHFHGWCGHLVKQFGIQYNAEEQQLEGFEKPVYAVLRAVANGSIPKEQYGAILIDEGHDFEADWLRLIVQMLDKSENHLLLLYDDAQSIYPHQAGQKGIKFSLSSVGIEARGRTVKLANNYRNTKQIIGFAHIFAQQNLAERESDEDNIPTVEPCAVGADGYSPFIKMCQNWQDELAYLERCLKKWQQENISLNEIAIICANKYQCKDVCNILNRLGLAHWALQESSVRKQYNPRHDKIAVLAIPSSKGLEFSRVLLMGTETLIAHHDDPTRLIYVAMTRAQSHLIMTLSGNNAVVEHIQNSFNAWKAVQAA</sequence>
<dbReference type="GO" id="GO:0003677">
    <property type="term" value="F:DNA binding"/>
    <property type="evidence" value="ECO:0007669"/>
    <property type="project" value="InterPro"/>
</dbReference>
<evidence type="ECO:0000256" key="2">
    <source>
        <dbReference type="ARBA" id="ARBA00022801"/>
    </source>
</evidence>
<evidence type="ECO:0000256" key="3">
    <source>
        <dbReference type="ARBA" id="ARBA00022806"/>
    </source>
</evidence>
<dbReference type="HOGENOM" id="CLU_028798_0_0_4"/>
<dbReference type="GO" id="GO:0043138">
    <property type="term" value="F:3'-5' DNA helicase activity"/>
    <property type="evidence" value="ECO:0007669"/>
    <property type="project" value="TreeGrafter"/>
</dbReference>